<evidence type="ECO:0000313" key="10">
    <source>
        <dbReference type="Proteomes" id="UP000197058"/>
    </source>
</evidence>
<feature type="transmembrane region" description="Helical" evidence="7">
    <location>
        <begin position="132"/>
        <end position="149"/>
    </location>
</feature>
<dbReference type="KEGG" id="sscu:CEP64_02010"/>
<feature type="transmembrane region" description="Helical" evidence="7">
    <location>
        <begin position="221"/>
        <end position="240"/>
    </location>
</feature>
<dbReference type="InterPro" id="IPR000620">
    <property type="entry name" value="EamA_dom"/>
</dbReference>
<evidence type="ECO:0000256" key="4">
    <source>
        <dbReference type="ARBA" id="ARBA00022692"/>
    </source>
</evidence>
<protein>
    <submittedName>
        <fullName evidence="9">EamA family transporter</fullName>
    </submittedName>
</protein>
<dbReference type="PANTHER" id="PTHR32322:SF18">
    <property type="entry name" value="S-ADENOSYLMETHIONINE_S-ADENOSYLHOMOCYSTEINE TRANSPORTER"/>
    <property type="match status" value="1"/>
</dbReference>
<evidence type="ECO:0000313" key="9">
    <source>
        <dbReference type="EMBL" id="ASE33415.1"/>
    </source>
</evidence>
<evidence type="ECO:0000256" key="3">
    <source>
        <dbReference type="ARBA" id="ARBA00022475"/>
    </source>
</evidence>
<feature type="transmembrane region" description="Helical" evidence="7">
    <location>
        <begin position="190"/>
        <end position="209"/>
    </location>
</feature>
<feature type="transmembrane region" description="Helical" evidence="7">
    <location>
        <begin position="36"/>
        <end position="56"/>
    </location>
</feature>
<feature type="transmembrane region" description="Helical" evidence="7">
    <location>
        <begin position="252"/>
        <end position="270"/>
    </location>
</feature>
<sequence length="312" mass="35145">MQNKQLKGTLLVMLGATFWGLGGTVTEKLFTEYHLPVSLFVAERLILSGFFLLLIAKLIQKHPLTNIFRVKHSLFQLIIYALFGMLGVQYTFMATIDKGNVAIATLLQFLAPVVILLYLLITRKSKFRLTDIIIIVCSLFGTSLLLTNGDYAKLSVPPNAIVWGLLTACAAAFYTVYAVKLFLNWPSLVVIGWSMFIGGIALSIINLDFSFPWHLLDIRGVIYFIFVITFGTMFAFWMYLESVKYISPQTTALFGVLEPVTAVISSVLWLKVPFGLWQLIGMIIILIVVLYMSVGMKPRRKKRKKATQTDHL</sequence>
<dbReference type="Pfam" id="PF00892">
    <property type="entry name" value="EamA"/>
    <property type="match status" value="2"/>
</dbReference>
<keyword evidence="5 7" id="KW-1133">Transmembrane helix</keyword>
<dbReference type="AlphaFoldDB" id="A0AAI8DE45"/>
<reference evidence="10" key="1">
    <citation type="submission" date="2017-06" db="EMBL/GenBank/DDBJ databases">
        <title>FDA dAtabase for Regulatory Grade micrObial Sequences (FDA-ARGOS): Supporting development and validation of Infectious Disease Dx tests.</title>
        <authorList>
            <person name="Goldberg B."/>
            <person name="Campos J."/>
            <person name="Tallon L."/>
            <person name="Sadzewicz L."/>
            <person name="Sengamalay N."/>
            <person name="Ott S."/>
            <person name="Godinez A."/>
            <person name="Nagaraj S."/>
            <person name="Vavikolanu K."/>
            <person name="Nadendla S."/>
            <person name="George J."/>
            <person name="Geyer C."/>
            <person name="Sichtig H."/>
        </authorList>
    </citation>
    <scope>NUCLEOTIDE SEQUENCE [LARGE SCALE GENOMIC DNA]</scope>
    <source>
        <strain evidence="10">FDAARGOS_285</strain>
    </source>
</reference>
<evidence type="ECO:0000256" key="2">
    <source>
        <dbReference type="ARBA" id="ARBA00007362"/>
    </source>
</evidence>
<feature type="transmembrane region" description="Helical" evidence="7">
    <location>
        <begin position="77"/>
        <end position="96"/>
    </location>
</feature>
<feature type="transmembrane region" description="Helical" evidence="7">
    <location>
        <begin position="276"/>
        <end position="294"/>
    </location>
</feature>
<dbReference type="InterPro" id="IPR037185">
    <property type="entry name" value="EmrE-like"/>
</dbReference>
<dbReference type="GO" id="GO:0005886">
    <property type="term" value="C:plasma membrane"/>
    <property type="evidence" value="ECO:0007669"/>
    <property type="project" value="UniProtKB-SubCell"/>
</dbReference>
<feature type="transmembrane region" description="Helical" evidence="7">
    <location>
        <begin position="102"/>
        <end position="120"/>
    </location>
</feature>
<gene>
    <name evidence="9" type="ORF">CEP64_02010</name>
</gene>
<feature type="domain" description="EamA" evidence="8">
    <location>
        <begin position="7"/>
        <end position="146"/>
    </location>
</feature>
<evidence type="ECO:0000259" key="8">
    <source>
        <dbReference type="Pfam" id="PF00892"/>
    </source>
</evidence>
<dbReference type="EMBL" id="CP022046">
    <property type="protein sequence ID" value="ASE33415.1"/>
    <property type="molecule type" value="Genomic_DNA"/>
</dbReference>
<keyword evidence="4 7" id="KW-0812">Transmembrane</keyword>
<dbReference type="SUPFAM" id="SSF103481">
    <property type="entry name" value="Multidrug resistance efflux transporter EmrE"/>
    <property type="match status" value="2"/>
</dbReference>
<proteinExistence type="inferred from homology"/>
<name>A0AAI8DE45_MAMSC</name>
<evidence type="ECO:0000256" key="6">
    <source>
        <dbReference type="ARBA" id="ARBA00023136"/>
    </source>
</evidence>
<evidence type="ECO:0000256" key="1">
    <source>
        <dbReference type="ARBA" id="ARBA00004651"/>
    </source>
</evidence>
<keyword evidence="3" id="KW-1003">Cell membrane</keyword>
<evidence type="ECO:0000256" key="7">
    <source>
        <dbReference type="SAM" id="Phobius"/>
    </source>
</evidence>
<accession>A0AAI8DE45</accession>
<feature type="domain" description="EamA" evidence="8">
    <location>
        <begin position="160"/>
        <end position="293"/>
    </location>
</feature>
<keyword evidence="6 7" id="KW-0472">Membrane</keyword>
<dbReference type="PANTHER" id="PTHR32322">
    <property type="entry name" value="INNER MEMBRANE TRANSPORTER"/>
    <property type="match status" value="1"/>
</dbReference>
<feature type="transmembrane region" description="Helical" evidence="7">
    <location>
        <begin position="161"/>
        <end position="183"/>
    </location>
</feature>
<organism evidence="9 10">
    <name type="scientific">Mammaliicoccus sciuri</name>
    <name type="common">Staphylococcus sciuri</name>
    <dbReference type="NCBI Taxonomy" id="1296"/>
    <lineage>
        <taxon>Bacteria</taxon>
        <taxon>Bacillati</taxon>
        <taxon>Bacillota</taxon>
        <taxon>Bacilli</taxon>
        <taxon>Bacillales</taxon>
        <taxon>Staphylococcaceae</taxon>
        <taxon>Mammaliicoccus</taxon>
    </lineage>
</organism>
<dbReference type="RefSeq" id="WP_088592198.1">
    <property type="nucleotide sequence ID" value="NZ_CP022046.2"/>
</dbReference>
<evidence type="ECO:0000256" key="5">
    <source>
        <dbReference type="ARBA" id="ARBA00022989"/>
    </source>
</evidence>
<dbReference type="Proteomes" id="UP000197058">
    <property type="component" value="Chromosome"/>
</dbReference>
<dbReference type="InterPro" id="IPR050638">
    <property type="entry name" value="AA-Vitamin_Transporters"/>
</dbReference>
<comment type="similarity">
    <text evidence="2">Belongs to the EamA transporter family.</text>
</comment>
<comment type="subcellular location">
    <subcellularLocation>
        <location evidence="1">Cell membrane</location>
        <topology evidence="1">Multi-pass membrane protein</topology>
    </subcellularLocation>
</comment>